<evidence type="ECO:0000256" key="1">
    <source>
        <dbReference type="ARBA" id="ARBA00022603"/>
    </source>
</evidence>
<dbReference type="GO" id="GO:0017000">
    <property type="term" value="P:antibiotic biosynthetic process"/>
    <property type="evidence" value="ECO:0007669"/>
    <property type="project" value="UniProtKB-ARBA"/>
</dbReference>
<proteinExistence type="predicted"/>
<dbReference type="SUPFAM" id="SSF53335">
    <property type="entry name" value="S-adenosyl-L-methionine-dependent methyltransferases"/>
    <property type="match status" value="1"/>
</dbReference>
<dbReference type="Proteomes" id="UP001273589">
    <property type="component" value="Unassembled WGS sequence"/>
</dbReference>
<dbReference type="InterPro" id="IPR029063">
    <property type="entry name" value="SAM-dependent_MTases_sf"/>
</dbReference>
<evidence type="ECO:0000256" key="2">
    <source>
        <dbReference type="ARBA" id="ARBA00022679"/>
    </source>
</evidence>
<dbReference type="EMBL" id="JARAWN010000360">
    <property type="protein sequence ID" value="MDX3135082.1"/>
    <property type="molecule type" value="Genomic_DNA"/>
</dbReference>
<accession>A0AAJ2PX02</accession>
<dbReference type="GO" id="GO:0008168">
    <property type="term" value="F:methyltransferase activity"/>
    <property type="evidence" value="ECO:0007669"/>
    <property type="project" value="UniProtKB-KW"/>
</dbReference>
<dbReference type="CDD" id="cd02440">
    <property type="entry name" value="AdoMet_MTases"/>
    <property type="match status" value="1"/>
</dbReference>
<dbReference type="InterPro" id="IPR041698">
    <property type="entry name" value="Methyltransf_25"/>
</dbReference>
<protein>
    <submittedName>
        <fullName evidence="4">Methyltransferase domain-containing protein</fullName>
    </submittedName>
</protein>
<dbReference type="Gene3D" id="3.40.50.150">
    <property type="entry name" value="Vaccinia Virus protein VP39"/>
    <property type="match status" value="1"/>
</dbReference>
<dbReference type="PANTHER" id="PTHR43861">
    <property type="entry name" value="TRANS-ACONITATE 2-METHYLTRANSFERASE-RELATED"/>
    <property type="match status" value="1"/>
</dbReference>
<dbReference type="PANTHER" id="PTHR43861:SF1">
    <property type="entry name" value="TRANS-ACONITATE 2-METHYLTRANSFERASE"/>
    <property type="match status" value="1"/>
</dbReference>
<evidence type="ECO:0000313" key="5">
    <source>
        <dbReference type="Proteomes" id="UP001273589"/>
    </source>
</evidence>
<reference evidence="4" key="1">
    <citation type="journal article" date="2023" name="Microb. Genom.">
        <title>Mesoterricola silvestris gen. nov., sp. nov., Mesoterricola sediminis sp. nov., Geothrix oryzae sp. nov., Geothrix edaphica sp. nov., Geothrix rubra sp. nov., and Geothrix limicola sp. nov., six novel members of Acidobacteriota isolated from soils.</title>
        <authorList>
            <person name="Weisberg A.J."/>
            <person name="Pearce E."/>
            <person name="Kramer C.G."/>
            <person name="Chang J.H."/>
            <person name="Clarke C.R."/>
        </authorList>
    </citation>
    <scope>NUCLEOTIDE SEQUENCE</scope>
    <source>
        <strain evidence="4">ND06-05F</strain>
    </source>
</reference>
<organism evidence="4 5">
    <name type="scientific">Streptomyces europaeiscabiei</name>
    <dbReference type="NCBI Taxonomy" id="146819"/>
    <lineage>
        <taxon>Bacteria</taxon>
        <taxon>Bacillati</taxon>
        <taxon>Actinomycetota</taxon>
        <taxon>Actinomycetes</taxon>
        <taxon>Kitasatosporales</taxon>
        <taxon>Streptomycetaceae</taxon>
        <taxon>Streptomyces</taxon>
    </lineage>
</organism>
<dbReference type="GO" id="GO:0032259">
    <property type="term" value="P:methylation"/>
    <property type="evidence" value="ECO:0007669"/>
    <property type="project" value="UniProtKB-KW"/>
</dbReference>
<dbReference type="AlphaFoldDB" id="A0AAJ2PX02"/>
<sequence length="286" mass="31344">MDSARRADDERAARWKGPAGQAWGELKGVLDEMFRPIEELLVDAVDAEQARHVVDVGCGTGGLTLAVARRLGPGGRCVGVDISEPMISTAREDAEQEDVPASFVCADAQDHAFEPGAFDAVISRFGVMFFLDPVRAFSNLRRAVRDEGALRCVVWRDPAENPFMTTAQRAASPLLPDLPVRRPDEPGQFAFADADKVRRILAESGWAGIDIRPVDVVCTLPEQELVRYFTRLGPVGMFLPEVDEQTRGRVVETVRAAFEPFVHGTEVRFTAACWTVGARASAEKFS</sequence>
<name>A0AAJ2PX02_9ACTN</name>
<dbReference type="Pfam" id="PF13649">
    <property type="entry name" value="Methyltransf_25"/>
    <property type="match status" value="1"/>
</dbReference>
<dbReference type="RefSeq" id="WP_319697408.1">
    <property type="nucleotide sequence ID" value="NZ_JARAWN010000360.1"/>
</dbReference>
<evidence type="ECO:0000313" key="4">
    <source>
        <dbReference type="EMBL" id="MDX3135082.1"/>
    </source>
</evidence>
<gene>
    <name evidence="4" type="ORF">PV367_36030</name>
</gene>
<keyword evidence="2" id="KW-0808">Transferase</keyword>
<feature type="domain" description="Methyltransferase" evidence="3">
    <location>
        <begin position="53"/>
        <end position="148"/>
    </location>
</feature>
<evidence type="ECO:0000259" key="3">
    <source>
        <dbReference type="Pfam" id="PF13649"/>
    </source>
</evidence>
<comment type="caution">
    <text evidence="4">The sequence shown here is derived from an EMBL/GenBank/DDBJ whole genome shotgun (WGS) entry which is preliminary data.</text>
</comment>
<keyword evidence="1 4" id="KW-0489">Methyltransferase</keyword>